<dbReference type="GO" id="GO:0009535">
    <property type="term" value="C:chloroplast thylakoid membrane"/>
    <property type="evidence" value="ECO:0007669"/>
    <property type="project" value="UniProtKB-SubCell"/>
</dbReference>
<evidence type="ECO:0000256" key="3">
    <source>
        <dbReference type="ARBA" id="ARBA00022547"/>
    </source>
</evidence>
<feature type="coiled-coil region" evidence="13">
    <location>
        <begin position="50"/>
        <end position="91"/>
    </location>
</feature>
<proteinExistence type="inferred from homology"/>
<keyword evidence="5 11" id="KW-0375">Hydrogen ion transport</keyword>
<organism evidence="14">
    <name type="scientific">Chloroparvula sp. RCC696</name>
    <dbReference type="NCBI Taxonomy" id="2565275"/>
    <lineage>
        <taxon>Eukaryota</taxon>
        <taxon>Viridiplantae</taxon>
        <taxon>Chlorophyta</taxon>
        <taxon>Chloropicophyceae</taxon>
        <taxon>Chloropicales</taxon>
        <taxon>Chloropicaceae</taxon>
        <taxon>Chloroparvula</taxon>
    </lineage>
</organism>
<comment type="subunit">
    <text evidence="11">F-type ATPases have 2 components, F(1) - the catalytic core - and F(0) - the membrane proton channel. F(1) has five subunits: alpha(3), beta(3), gamma(1), delta(1), epsilon(1). F(0) has four main subunits: a(1), b(1), b'(1) and c(10-14). The alpha and beta chains form an alternating ring which encloses part of the gamma chain. F(1) is attached to F(0) by a central stalk formed by the gamma and epsilon chains, while a peripheral stalk is formed by the delta, b and b' chains.</text>
</comment>
<dbReference type="PANTHER" id="PTHR34264:SF3">
    <property type="entry name" value="ATP SYNTHASE SUBUNIT B, CHLOROPLASTIC"/>
    <property type="match status" value="1"/>
</dbReference>
<sequence length="182" mass="19532">MLNLVYEQAEALVELNTNIFETNLVNLGIVVGVVVVLGGDALTSALDERRRAILESLEDANNRFAEAQARLAAVEEQLANAKTEASSITSSAPAEAQTAAQLVLETASGEMTRLRDRVAADKTLAQTQTSGSIYRWMIGASIQVAQDALTVTKLTTKQESILGSCIQKLEKIQVDQIKVSSI</sequence>
<keyword evidence="4 11" id="KW-0812">Transmembrane</keyword>
<evidence type="ECO:0000256" key="8">
    <source>
        <dbReference type="ARBA" id="ARBA00023136"/>
    </source>
</evidence>
<evidence type="ECO:0000256" key="10">
    <source>
        <dbReference type="ARBA" id="ARBA00025198"/>
    </source>
</evidence>
<evidence type="ECO:0000256" key="9">
    <source>
        <dbReference type="ARBA" id="ARBA00023310"/>
    </source>
</evidence>
<evidence type="ECO:0000256" key="13">
    <source>
        <dbReference type="SAM" id="Coils"/>
    </source>
</evidence>
<reference evidence="14" key="1">
    <citation type="journal article" date="2019" name="Genome Biol. Evol.">
        <title>Tracing the Evolution of the Plastome and Mitogenome in the Chloropicophyceae Uncovered Convergent tRNA Gene Losses and a Variant Plastid Genetic Code.</title>
        <authorList>
            <person name="Turmel M."/>
            <person name="Dos Santos A.L."/>
            <person name="Otis C."/>
            <person name="Sergerie R."/>
            <person name="Lemieux C."/>
        </authorList>
    </citation>
    <scope>NUCLEOTIDE SEQUENCE</scope>
</reference>
<keyword evidence="8 11" id="KW-0472">Membrane</keyword>
<comment type="subcellular location">
    <subcellularLocation>
        <location evidence="1">Membrane</location>
        <topology evidence="1">Single-pass membrane protein</topology>
    </subcellularLocation>
    <subcellularLocation>
        <location evidence="11">Plastid</location>
        <location evidence="11">Chloroplast thylakoid membrane</location>
        <topology evidence="11">Single-pass membrane protein</topology>
    </subcellularLocation>
</comment>
<keyword evidence="14" id="KW-0150">Chloroplast</keyword>
<keyword evidence="11" id="KW-0793">Thylakoid</keyword>
<evidence type="ECO:0000313" key="14">
    <source>
        <dbReference type="EMBL" id="QBX97751.1"/>
    </source>
</evidence>
<keyword evidence="7 11" id="KW-0406">Ion transport</keyword>
<keyword evidence="14" id="KW-0934">Plastid</keyword>
<dbReference type="EMBL" id="MK085988">
    <property type="protein sequence ID" value="QBX97751.1"/>
    <property type="molecule type" value="Genomic_DNA"/>
</dbReference>
<accession>A0A4D6C1W7</accession>
<keyword evidence="13" id="KW-0175">Coiled coil</keyword>
<evidence type="ECO:0000256" key="11">
    <source>
        <dbReference type="HAMAP-Rule" id="MF_01398"/>
    </source>
</evidence>
<dbReference type="GO" id="GO:0046933">
    <property type="term" value="F:proton-transporting ATP synthase activity, rotational mechanism"/>
    <property type="evidence" value="ECO:0007669"/>
    <property type="project" value="UniProtKB-UniRule"/>
</dbReference>
<protein>
    <recommendedName>
        <fullName evidence="11">ATP synthase subunit b, chloroplastic</fullName>
    </recommendedName>
    <alternativeName>
        <fullName evidence="11">ATP synthase F(0) sector subunit b</fullName>
    </alternativeName>
    <alternativeName>
        <fullName evidence="11">ATPase subunit I</fullName>
    </alternativeName>
</protein>
<evidence type="ECO:0000256" key="5">
    <source>
        <dbReference type="ARBA" id="ARBA00022781"/>
    </source>
</evidence>
<dbReference type="PANTHER" id="PTHR34264">
    <property type="entry name" value="ATP SYNTHASE SUBUNIT B, CHLOROPLASTIC"/>
    <property type="match status" value="1"/>
</dbReference>
<evidence type="ECO:0000256" key="6">
    <source>
        <dbReference type="ARBA" id="ARBA00022989"/>
    </source>
</evidence>
<geneLocation type="chloroplast" evidence="14"/>
<dbReference type="GO" id="GO:0045259">
    <property type="term" value="C:proton-transporting ATP synthase complex"/>
    <property type="evidence" value="ECO:0007669"/>
    <property type="project" value="UniProtKB-KW"/>
</dbReference>
<dbReference type="InterPro" id="IPR002146">
    <property type="entry name" value="ATP_synth_b/b'su_bac/chlpt"/>
</dbReference>
<dbReference type="Pfam" id="PF00430">
    <property type="entry name" value="ATP-synt_B"/>
    <property type="match status" value="1"/>
</dbReference>
<name>A0A4D6C1W7_9CHLO</name>
<evidence type="ECO:0000256" key="12">
    <source>
        <dbReference type="RuleBase" id="RU003848"/>
    </source>
</evidence>
<dbReference type="AlphaFoldDB" id="A0A4D6C1W7"/>
<gene>
    <name evidence="11 14" type="primary">atpF</name>
</gene>
<keyword evidence="9 11" id="KW-0066">ATP synthesis</keyword>
<keyword evidence="6 11" id="KW-1133">Transmembrane helix</keyword>
<dbReference type="CDD" id="cd06503">
    <property type="entry name" value="ATP-synt_Fo_b"/>
    <property type="match status" value="1"/>
</dbReference>
<comment type="miscellaneous">
    <text evidence="11">In plastids the F-type ATPase is also known as CF(1)CF(0).</text>
</comment>
<comment type="function">
    <text evidence="11">Component of the F(0) channel, it forms part of the peripheral stalk, linking F(1) to F(0).</text>
</comment>
<comment type="similarity">
    <text evidence="11 12">Belongs to the ATPase B chain family.</text>
</comment>
<evidence type="ECO:0000256" key="1">
    <source>
        <dbReference type="ARBA" id="ARBA00004167"/>
    </source>
</evidence>
<evidence type="ECO:0000256" key="2">
    <source>
        <dbReference type="ARBA" id="ARBA00022448"/>
    </source>
</evidence>
<evidence type="ECO:0000256" key="7">
    <source>
        <dbReference type="ARBA" id="ARBA00023065"/>
    </source>
</evidence>
<keyword evidence="3 11" id="KW-0138">CF(0)</keyword>
<keyword evidence="2 11" id="KW-0813">Transport</keyword>
<comment type="function">
    <text evidence="10 11">F(1)F(0) ATP synthase produces ATP from ADP in the presence of a proton or sodium gradient. F-type ATPases consist of two structural domains, F(1) containing the extramembraneous catalytic core and F(0) containing the membrane proton channel, linked together by a central stalk and a peripheral stalk. During catalysis, ATP synthesis in the catalytic domain of F(1) is coupled via a rotary mechanism of the central stalk subunits to proton translocation.</text>
</comment>
<evidence type="ECO:0000256" key="4">
    <source>
        <dbReference type="ARBA" id="ARBA00022692"/>
    </source>
</evidence>
<dbReference type="HAMAP" id="MF_01398">
    <property type="entry name" value="ATP_synth_b_bprime"/>
    <property type="match status" value="1"/>
</dbReference>